<dbReference type="STRING" id="376686.Fjoh_2398"/>
<evidence type="ECO:0000313" key="2">
    <source>
        <dbReference type="Proteomes" id="UP000006694"/>
    </source>
</evidence>
<dbReference type="eggNOG" id="ENOG5030YRB">
    <property type="taxonomic scope" value="Bacteria"/>
</dbReference>
<sequence>MLFFVNLLFNNKEKMTQITLNIPDNELSFFMQLIEKFNYETVINEFSVTEEMKNLLDERRSTSKADEFLPWNEAKKKLRFK</sequence>
<proteinExistence type="predicted"/>
<name>A5FHA2_FLAJ1</name>
<dbReference type="EMBL" id="CP000685">
    <property type="protein sequence ID" value="ABQ05425.1"/>
    <property type="molecule type" value="Genomic_DNA"/>
</dbReference>
<dbReference type="Proteomes" id="UP000006694">
    <property type="component" value="Chromosome"/>
</dbReference>
<protein>
    <submittedName>
        <fullName evidence="1">Uncharacterized protein</fullName>
    </submittedName>
</protein>
<keyword evidence="2" id="KW-1185">Reference proteome</keyword>
<organism evidence="1 2">
    <name type="scientific">Flavobacterium johnsoniae (strain ATCC 17061 / DSM 2064 / JCM 8514 / BCRC 14874 / CCUG 350202 / NBRC 14942 / NCIMB 11054 / UW101)</name>
    <name type="common">Cytophaga johnsonae</name>
    <dbReference type="NCBI Taxonomy" id="376686"/>
    <lineage>
        <taxon>Bacteria</taxon>
        <taxon>Pseudomonadati</taxon>
        <taxon>Bacteroidota</taxon>
        <taxon>Flavobacteriia</taxon>
        <taxon>Flavobacteriales</taxon>
        <taxon>Flavobacteriaceae</taxon>
        <taxon>Flavobacterium</taxon>
    </lineage>
</organism>
<dbReference type="HOGENOM" id="CLU_2568833_0_0_10"/>
<reference evidence="1 2" key="1">
    <citation type="journal article" date="2009" name="Appl. Environ. Microbiol.">
        <title>Novel features of the polysaccharide-digesting gliding bacterium Flavobacterium johnsoniae as revealed by genome sequence analysis.</title>
        <authorList>
            <person name="McBride M.J."/>
            <person name="Xie G."/>
            <person name="Martens E.C."/>
            <person name="Lapidus A."/>
            <person name="Henrissat B."/>
            <person name="Rhodes R.G."/>
            <person name="Goltsman E."/>
            <person name="Wang W."/>
            <person name="Xu J."/>
            <person name="Hunnicutt D.W."/>
            <person name="Staroscik A.M."/>
            <person name="Hoover T.R."/>
            <person name="Cheng Y.Q."/>
            <person name="Stein J.L."/>
        </authorList>
    </citation>
    <scope>NUCLEOTIDE SEQUENCE [LARGE SCALE GENOMIC DNA]</scope>
    <source>
        <strain evidence="2">ATCC 17061 / DSM 2064 / JCM 8514 / BCRC 14874 / CCUG 350202 / NBRC 14942 / NCIMB 11054 / UW101</strain>
    </source>
</reference>
<dbReference type="KEGG" id="fjo:Fjoh_2398"/>
<accession>A5FHA2</accession>
<evidence type="ECO:0000313" key="1">
    <source>
        <dbReference type="EMBL" id="ABQ05425.1"/>
    </source>
</evidence>
<dbReference type="AlphaFoldDB" id="A5FHA2"/>
<gene>
    <name evidence="1" type="ordered locus">Fjoh_2398</name>
</gene>